<evidence type="ECO:0000259" key="11">
    <source>
        <dbReference type="Pfam" id="PF02885"/>
    </source>
</evidence>
<protein>
    <recommendedName>
        <fullName evidence="2">anthranilate phosphoribosyltransferase</fullName>
        <ecNumber evidence="2">2.4.2.18</ecNumber>
    </recommendedName>
</protein>
<evidence type="ECO:0000256" key="4">
    <source>
        <dbReference type="ARBA" id="ARBA00022676"/>
    </source>
</evidence>
<dbReference type="InterPro" id="IPR035902">
    <property type="entry name" value="Nuc_phospho_transferase"/>
</dbReference>
<evidence type="ECO:0000313" key="12">
    <source>
        <dbReference type="EMBL" id="CAD9712063.1"/>
    </source>
</evidence>
<evidence type="ECO:0000256" key="7">
    <source>
        <dbReference type="ARBA" id="ARBA00023141"/>
    </source>
</evidence>
<dbReference type="InterPro" id="IPR017459">
    <property type="entry name" value="Glycosyl_Trfase_fam3_N_dom"/>
</dbReference>
<comment type="pathway">
    <text evidence="1">Amino-acid biosynthesis; L-tryptophan biosynthesis; L-tryptophan from chorismate: step 2/5.</text>
</comment>
<keyword evidence="6" id="KW-0822">Tryptophan biosynthesis</keyword>
<dbReference type="Gene3D" id="1.20.970.10">
    <property type="entry name" value="Transferase, Pyrimidine Nucleoside Phosphorylase, Chain C"/>
    <property type="match status" value="1"/>
</dbReference>
<dbReference type="AlphaFoldDB" id="A0A7S2SYX8"/>
<evidence type="ECO:0000256" key="5">
    <source>
        <dbReference type="ARBA" id="ARBA00022679"/>
    </source>
</evidence>
<dbReference type="SUPFAM" id="SSF52418">
    <property type="entry name" value="Nucleoside phosphorylase/phosphoribosyltransferase catalytic domain"/>
    <property type="match status" value="1"/>
</dbReference>
<feature type="region of interest" description="Disordered" evidence="9">
    <location>
        <begin position="1"/>
        <end position="31"/>
    </location>
</feature>
<gene>
    <name evidence="12" type="ORF">CPRI1469_LOCUS904</name>
</gene>
<reference evidence="12" key="1">
    <citation type="submission" date="2021-01" db="EMBL/GenBank/DDBJ databases">
        <authorList>
            <person name="Corre E."/>
            <person name="Pelletier E."/>
            <person name="Niang G."/>
            <person name="Scheremetjew M."/>
            <person name="Finn R."/>
            <person name="Kale V."/>
            <person name="Holt S."/>
            <person name="Cochrane G."/>
            <person name="Meng A."/>
            <person name="Brown T."/>
            <person name="Cohen L."/>
        </authorList>
    </citation>
    <scope>NUCLEOTIDE SEQUENCE</scope>
    <source>
        <strain evidence="12">CCMP1205</strain>
    </source>
</reference>
<dbReference type="InterPro" id="IPR000312">
    <property type="entry name" value="Glycosyl_Trfase_fam3"/>
</dbReference>
<feature type="domain" description="Glycosyl transferase family 3 N-terminal" evidence="11">
    <location>
        <begin position="54"/>
        <end position="112"/>
    </location>
</feature>
<accession>A0A7S2SYX8</accession>
<dbReference type="FunFam" id="3.40.1030.10:FF:000002">
    <property type="entry name" value="Anthranilate phosphoribosyltransferase"/>
    <property type="match status" value="1"/>
</dbReference>
<dbReference type="EC" id="2.4.2.18" evidence="2"/>
<keyword evidence="5" id="KW-0808">Transferase</keyword>
<evidence type="ECO:0000256" key="8">
    <source>
        <dbReference type="ARBA" id="ARBA00061500"/>
    </source>
</evidence>
<dbReference type="SUPFAM" id="SSF47648">
    <property type="entry name" value="Nucleoside phosphorylase/phosphoribosyltransferase N-terminal domain"/>
    <property type="match status" value="1"/>
</dbReference>
<organism evidence="12">
    <name type="scientific">Chloropicon primus</name>
    <dbReference type="NCBI Taxonomy" id="1764295"/>
    <lineage>
        <taxon>Eukaryota</taxon>
        <taxon>Viridiplantae</taxon>
        <taxon>Chlorophyta</taxon>
        <taxon>Chloropicophyceae</taxon>
        <taxon>Chloropicales</taxon>
        <taxon>Chloropicaceae</taxon>
        <taxon>Chloropicon</taxon>
    </lineage>
</organism>
<dbReference type="NCBIfam" id="TIGR01245">
    <property type="entry name" value="trpD"/>
    <property type="match status" value="1"/>
</dbReference>
<dbReference type="GO" id="GO:0005829">
    <property type="term" value="C:cytosol"/>
    <property type="evidence" value="ECO:0007669"/>
    <property type="project" value="TreeGrafter"/>
</dbReference>
<dbReference type="GO" id="GO:0000162">
    <property type="term" value="P:L-tryptophan biosynthetic process"/>
    <property type="evidence" value="ECO:0007669"/>
    <property type="project" value="UniProtKB-KW"/>
</dbReference>
<evidence type="ECO:0000256" key="3">
    <source>
        <dbReference type="ARBA" id="ARBA00022605"/>
    </source>
</evidence>
<dbReference type="Pfam" id="PF02885">
    <property type="entry name" value="Glycos_trans_3N"/>
    <property type="match status" value="1"/>
</dbReference>
<dbReference type="HAMAP" id="MF_00211">
    <property type="entry name" value="TrpD"/>
    <property type="match status" value="1"/>
</dbReference>
<evidence type="ECO:0000256" key="1">
    <source>
        <dbReference type="ARBA" id="ARBA00004907"/>
    </source>
</evidence>
<dbReference type="PANTHER" id="PTHR43285">
    <property type="entry name" value="ANTHRANILATE PHOSPHORIBOSYLTRANSFERASE"/>
    <property type="match status" value="1"/>
</dbReference>
<keyword evidence="4" id="KW-0328">Glycosyltransferase</keyword>
<keyword evidence="7" id="KW-0057">Aromatic amino acid biosynthesis</keyword>
<dbReference type="InterPro" id="IPR005940">
    <property type="entry name" value="Anthranilate_Pribosyl_Tfrase"/>
</dbReference>
<sequence>MARGAGMHYGSRPSPHVGSSPLRKARVVGNRRPHVRRFAQQSDKKEMEVQISAVLEQLCQRKSLSLSVAKDVLSLLVDEGDPAKISAFLVLLRAKGETAAEVAGLASAMKEKMTPVKVDTTAVDIVGTGGDSAGTVNISTGACVLTAACGVTVAKHGNRSVSSLCGSADVLENLGVVIDLGPEEMEQCLAEAGIGFMFAPRFHPAMKAVVPVRRSLKVRTAFNILGPMLNPASVPYALVGVYSREVQKLMADALKELGFEKALVVNSMGIDELTPAGPADVVEVTTQGVKEYKVFPKDLGIPSCEIEDLKGGDASVNAQMLLDVFGGEQGPVADALILNAGFALATANIASNPGEGVAMARDVQRSGKAADVMKKWAETSQKVAKK</sequence>
<name>A0A7S2SYX8_9CHLO</name>
<dbReference type="Gene3D" id="3.40.1030.10">
    <property type="entry name" value="Nucleoside phosphorylase/phosphoribosyltransferase catalytic domain"/>
    <property type="match status" value="1"/>
</dbReference>
<dbReference type="Pfam" id="PF00591">
    <property type="entry name" value="Glycos_transf_3"/>
    <property type="match status" value="1"/>
</dbReference>
<dbReference type="InterPro" id="IPR036320">
    <property type="entry name" value="Glycosyl_Trfase_fam3_N_dom_sf"/>
</dbReference>
<evidence type="ECO:0000256" key="9">
    <source>
        <dbReference type="SAM" id="MobiDB-lite"/>
    </source>
</evidence>
<evidence type="ECO:0000259" key="10">
    <source>
        <dbReference type="Pfam" id="PF00591"/>
    </source>
</evidence>
<comment type="similarity">
    <text evidence="8">Belongs to the anthranilate phosphoribosyltransferase family.</text>
</comment>
<keyword evidence="3" id="KW-0028">Amino-acid biosynthesis</keyword>
<proteinExistence type="inferred from homology"/>
<feature type="domain" description="Glycosyl transferase family 3" evidence="10">
    <location>
        <begin position="121"/>
        <end position="370"/>
    </location>
</feature>
<dbReference type="GO" id="GO:0004048">
    <property type="term" value="F:anthranilate phosphoribosyltransferase activity"/>
    <property type="evidence" value="ECO:0007669"/>
    <property type="project" value="UniProtKB-EC"/>
</dbReference>
<evidence type="ECO:0000256" key="2">
    <source>
        <dbReference type="ARBA" id="ARBA00011948"/>
    </source>
</evidence>
<dbReference type="PANTHER" id="PTHR43285:SF2">
    <property type="entry name" value="ANTHRANILATE PHOSPHORIBOSYLTRANSFERASE"/>
    <property type="match status" value="1"/>
</dbReference>
<evidence type="ECO:0000256" key="6">
    <source>
        <dbReference type="ARBA" id="ARBA00022822"/>
    </source>
</evidence>
<dbReference type="EMBL" id="HBHL01001577">
    <property type="protein sequence ID" value="CAD9712063.1"/>
    <property type="molecule type" value="Transcribed_RNA"/>
</dbReference>